<dbReference type="Proteomes" id="UP000828048">
    <property type="component" value="Chromosome 3"/>
</dbReference>
<gene>
    <name evidence="1" type="ORF">Vadar_006084</name>
</gene>
<dbReference type="EMBL" id="CM037153">
    <property type="protein sequence ID" value="KAH7856841.1"/>
    <property type="molecule type" value="Genomic_DNA"/>
</dbReference>
<reference evidence="1 2" key="1">
    <citation type="journal article" date="2021" name="Hortic Res">
        <title>High-quality reference genome and annotation aids understanding of berry development for evergreen blueberry (Vaccinium darrowii).</title>
        <authorList>
            <person name="Yu J."/>
            <person name="Hulse-Kemp A.M."/>
            <person name="Babiker E."/>
            <person name="Staton M."/>
        </authorList>
    </citation>
    <scope>NUCLEOTIDE SEQUENCE [LARGE SCALE GENOMIC DNA]</scope>
    <source>
        <strain evidence="2">cv. NJ 8807/NJ 8810</strain>
        <tissue evidence="1">Young leaf</tissue>
    </source>
</reference>
<comment type="caution">
    <text evidence="1">The sequence shown here is derived from an EMBL/GenBank/DDBJ whole genome shotgun (WGS) entry which is preliminary data.</text>
</comment>
<proteinExistence type="predicted"/>
<accession>A0ACB7YTU5</accession>
<keyword evidence="2" id="KW-1185">Reference proteome</keyword>
<organism evidence="1 2">
    <name type="scientific">Vaccinium darrowii</name>
    <dbReference type="NCBI Taxonomy" id="229202"/>
    <lineage>
        <taxon>Eukaryota</taxon>
        <taxon>Viridiplantae</taxon>
        <taxon>Streptophyta</taxon>
        <taxon>Embryophyta</taxon>
        <taxon>Tracheophyta</taxon>
        <taxon>Spermatophyta</taxon>
        <taxon>Magnoliopsida</taxon>
        <taxon>eudicotyledons</taxon>
        <taxon>Gunneridae</taxon>
        <taxon>Pentapetalae</taxon>
        <taxon>asterids</taxon>
        <taxon>Ericales</taxon>
        <taxon>Ericaceae</taxon>
        <taxon>Vaccinioideae</taxon>
        <taxon>Vaccinieae</taxon>
        <taxon>Vaccinium</taxon>
    </lineage>
</organism>
<protein>
    <submittedName>
        <fullName evidence="1">Uncharacterized protein</fullName>
    </submittedName>
</protein>
<sequence>MAALERVDFEQRQIGQPLRLGVEDSSNEDNLPRNGIDTGVVQVEGFCRCFSLDEILIATNNFDDGYVIGIGGFAKVYHGFIDNGGATATVVAIKRLKAETNQDAGEFWMEIKILSKLPHTHLVSLIGYCNESQEMILVYEYIALLCGRPAVDKKLDEEKISLVRWARQLIKKGRLDSLIDPSLSGQISLRCLKSFVVLANNCLHESPKSRPTMAEVLHRLELALVSQQRGRTEGIITKAFQGMMDQQFRVRRGISSSTGQSKISPRELDSNSIPQSYRHFSLAEIRVATNDFNKRLLIPNSHEWYIGAVDIDGEARTVVIKRIKKVEGAGAESHAKTLPLHPHLVSLMGFSREGNELILVYDYTANGSL</sequence>
<name>A0ACB7YTU5_9ERIC</name>
<evidence type="ECO:0000313" key="2">
    <source>
        <dbReference type="Proteomes" id="UP000828048"/>
    </source>
</evidence>
<evidence type="ECO:0000313" key="1">
    <source>
        <dbReference type="EMBL" id="KAH7856841.1"/>
    </source>
</evidence>